<accession>A0ABV2PW66</accession>
<comment type="caution">
    <text evidence="1">The sequence shown here is derived from an EMBL/GenBank/DDBJ whole genome shotgun (WGS) entry which is preliminary data.</text>
</comment>
<proteinExistence type="predicted"/>
<protein>
    <recommendedName>
        <fullName evidence="3">Nucleotidyltransferase</fullName>
    </recommendedName>
</protein>
<gene>
    <name evidence="1" type="ORF">ABIE04_001614</name>
</gene>
<sequence>MLPPLRIVRHGLRRTTEALAAELARPGGATPAWNELEWRLATAVAVAHGVSPLLCGCCAWENLPWRRFLESQREHVELRHRRIDALLQRIDADARAAGLALVPLKGAALHALGIYAPGERPMADIDLLVREDDAAAAIELLLQLGYVESFAQWKHRVFKPATGQPFAGLGEHRDTPVNIELHTRIRERLPVAPVDISARVHPRQPQPGLNPYPSHGALMSHLLLHAAGNMCGRSLRLLHLHDIALLAARLSAGDWNVLWDGDAEPPWWALPPLRLAARHYPEAIPAAVLARLERDCPLLLRTISRRQSLTRVSCSELWLHAFAGIEWSRSVHEAGRYLRNRVSPPQEALEERADMARTQLWLQGQDWVTSPHRRRVLTWLTRPVPRMDILYVVRAALEPLAPKKSKKLTLVISR</sequence>
<evidence type="ECO:0008006" key="3">
    <source>
        <dbReference type="Google" id="ProtNLM"/>
    </source>
</evidence>
<organism evidence="1 2">
    <name type="scientific">Rhodanobacter soli</name>
    <dbReference type="NCBI Taxonomy" id="590609"/>
    <lineage>
        <taxon>Bacteria</taxon>
        <taxon>Pseudomonadati</taxon>
        <taxon>Pseudomonadota</taxon>
        <taxon>Gammaproteobacteria</taxon>
        <taxon>Lysobacterales</taxon>
        <taxon>Rhodanobacteraceae</taxon>
        <taxon>Rhodanobacter</taxon>
    </lineage>
</organism>
<reference evidence="1 2" key="1">
    <citation type="submission" date="2024-06" db="EMBL/GenBank/DDBJ databases">
        <title>Sorghum-associated microbial communities from plants grown in Nebraska, USA.</title>
        <authorList>
            <person name="Schachtman D."/>
        </authorList>
    </citation>
    <scope>NUCLEOTIDE SEQUENCE [LARGE SCALE GENOMIC DNA]</scope>
    <source>
        <strain evidence="1 2">1757</strain>
    </source>
</reference>
<dbReference type="RefSeq" id="WP_354548494.1">
    <property type="nucleotide sequence ID" value="NZ_JBEPSD010000001.1"/>
</dbReference>
<dbReference type="Pfam" id="PF14907">
    <property type="entry name" value="NTP_transf_5"/>
    <property type="match status" value="1"/>
</dbReference>
<evidence type="ECO:0000313" key="2">
    <source>
        <dbReference type="Proteomes" id="UP001549251"/>
    </source>
</evidence>
<evidence type="ECO:0000313" key="1">
    <source>
        <dbReference type="EMBL" id="MET4569287.1"/>
    </source>
</evidence>
<dbReference type="EMBL" id="JBEPSD010000001">
    <property type="protein sequence ID" value="MET4569287.1"/>
    <property type="molecule type" value="Genomic_DNA"/>
</dbReference>
<dbReference type="Proteomes" id="UP001549251">
    <property type="component" value="Unassembled WGS sequence"/>
</dbReference>
<name>A0ABV2PW66_9GAMM</name>
<keyword evidence="2" id="KW-1185">Reference proteome</keyword>
<dbReference type="InterPro" id="IPR039498">
    <property type="entry name" value="NTP_transf_5"/>
</dbReference>